<name>A0AAP3FWM6_BACVA</name>
<evidence type="ECO:0000313" key="3">
    <source>
        <dbReference type="EMBL" id="MCY8316294.1"/>
    </source>
</evidence>
<evidence type="ECO:0000259" key="2">
    <source>
        <dbReference type="SMART" id="SM00093"/>
    </source>
</evidence>
<dbReference type="Gene3D" id="2.30.39.10">
    <property type="entry name" value="Alpha-1-antitrypsin, domain 1"/>
    <property type="match status" value="1"/>
</dbReference>
<organism evidence="3 4">
    <name type="scientific">Bacillus vallismortis</name>
    <dbReference type="NCBI Taxonomy" id="72361"/>
    <lineage>
        <taxon>Bacteria</taxon>
        <taxon>Bacillati</taxon>
        <taxon>Bacillota</taxon>
        <taxon>Bacilli</taxon>
        <taxon>Bacillales</taxon>
        <taxon>Bacillaceae</taxon>
        <taxon>Bacillus</taxon>
    </lineage>
</organism>
<protein>
    <submittedName>
        <fullName evidence="3">Serpin family protein</fullName>
    </submittedName>
</protein>
<comment type="similarity">
    <text evidence="1">Belongs to the serpin family.</text>
</comment>
<dbReference type="EMBL" id="JALAOH010000012">
    <property type="protein sequence ID" value="MCY8316294.1"/>
    <property type="molecule type" value="Genomic_DNA"/>
</dbReference>
<proteinExistence type="inferred from homology"/>
<gene>
    <name evidence="3" type="ORF">MOC71_05945</name>
</gene>
<dbReference type="SUPFAM" id="SSF56574">
    <property type="entry name" value="Serpins"/>
    <property type="match status" value="1"/>
</dbReference>
<accession>A0AAP3FWM6</accession>
<dbReference type="PANTHER" id="PTHR11461">
    <property type="entry name" value="SERINE PROTEASE INHIBITOR, SERPIN"/>
    <property type="match status" value="1"/>
</dbReference>
<dbReference type="InterPro" id="IPR042178">
    <property type="entry name" value="Serpin_sf_1"/>
</dbReference>
<dbReference type="InterPro" id="IPR000215">
    <property type="entry name" value="Serpin_fam"/>
</dbReference>
<dbReference type="InterPro" id="IPR023795">
    <property type="entry name" value="Serpin_CS"/>
</dbReference>
<reference evidence="3" key="1">
    <citation type="submission" date="2022-02" db="EMBL/GenBank/DDBJ databases">
        <title>Crop Bioprotection Bacillus Genome Sequencing.</title>
        <authorList>
            <person name="Dunlap C."/>
        </authorList>
    </citation>
    <scope>NUCLEOTIDE SEQUENCE</scope>
    <source>
        <strain evidence="3">98-1</strain>
    </source>
</reference>
<sequence>MKGKVMTILLTCMFFGGGCKSAEEPASSAQSSRLPASSKNKAYDIHEGFVEAERSFGFDLFRNMSDHGRLMDNLLISPYSIQQVLMMTANGAAGDTAKEMKAALYLSDIQDSVINESSFALLKRFESLPKGDLLTANAIWSRLEAKPDFKQTIKQFYSGSVFKMADNIHTAKNSINQWTAHQTKGHIDDIADRLSPEAVSLLINAVYFQEKWSLPFDRHVTAEELFFLPDGSSKKLLMMKQTARLAYLENELFQAVKLPYEDQHLSFTLFLPKKKTASFMSLFSNQSVKEWDNSFQPKAVKLSMPRFTLNGSYQIKQALREMGMESVFSAADFSSMFTEGRGVTIDDVNHHTFIKVDESGTEAAAASSVEVIERGLAPDVTLRADRPFFFAITDEQTTSLLFLGFVANPNE</sequence>
<evidence type="ECO:0000256" key="1">
    <source>
        <dbReference type="RuleBase" id="RU000411"/>
    </source>
</evidence>
<dbReference type="PROSITE" id="PS00284">
    <property type="entry name" value="SERPIN"/>
    <property type="match status" value="1"/>
</dbReference>
<dbReference type="SMART" id="SM00093">
    <property type="entry name" value="SERPIN"/>
    <property type="match status" value="1"/>
</dbReference>
<dbReference type="CDD" id="cd19588">
    <property type="entry name" value="serpin_miropin-like"/>
    <property type="match status" value="1"/>
</dbReference>
<dbReference type="AlphaFoldDB" id="A0AAP3FWM6"/>
<dbReference type="PROSITE" id="PS51257">
    <property type="entry name" value="PROKAR_LIPOPROTEIN"/>
    <property type="match status" value="1"/>
</dbReference>
<dbReference type="GO" id="GO:0005615">
    <property type="term" value="C:extracellular space"/>
    <property type="evidence" value="ECO:0007669"/>
    <property type="project" value="InterPro"/>
</dbReference>
<feature type="domain" description="Serpin" evidence="2">
    <location>
        <begin position="58"/>
        <end position="409"/>
    </location>
</feature>
<dbReference type="Gene3D" id="3.30.497.10">
    <property type="entry name" value="Antithrombin, subunit I, domain 2"/>
    <property type="match status" value="1"/>
</dbReference>
<dbReference type="GO" id="GO:0004867">
    <property type="term" value="F:serine-type endopeptidase inhibitor activity"/>
    <property type="evidence" value="ECO:0007669"/>
    <property type="project" value="InterPro"/>
</dbReference>
<dbReference type="PANTHER" id="PTHR11461:SF211">
    <property type="entry name" value="GH10112P-RELATED"/>
    <property type="match status" value="1"/>
</dbReference>
<dbReference type="InterPro" id="IPR042185">
    <property type="entry name" value="Serpin_sf_2"/>
</dbReference>
<dbReference type="RefSeq" id="WP_268542871.1">
    <property type="nucleotide sequence ID" value="NZ_JALAOH010000012.1"/>
</dbReference>
<dbReference type="InterPro" id="IPR036186">
    <property type="entry name" value="Serpin_sf"/>
</dbReference>
<comment type="caution">
    <text evidence="3">The sequence shown here is derived from an EMBL/GenBank/DDBJ whole genome shotgun (WGS) entry which is preliminary data.</text>
</comment>
<dbReference type="Proteomes" id="UP001067121">
    <property type="component" value="Unassembled WGS sequence"/>
</dbReference>
<evidence type="ECO:0000313" key="4">
    <source>
        <dbReference type="Proteomes" id="UP001067121"/>
    </source>
</evidence>
<dbReference type="InterPro" id="IPR023796">
    <property type="entry name" value="Serpin_dom"/>
</dbReference>
<dbReference type="Pfam" id="PF00079">
    <property type="entry name" value="Serpin"/>
    <property type="match status" value="1"/>
</dbReference>